<keyword evidence="3" id="KW-1185">Reference proteome</keyword>
<dbReference type="RefSeq" id="WP_193347820.1">
    <property type="nucleotide sequence ID" value="NZ_CBCSIP010000140.1"/>
</dbReference>
<reference evidence="2 3" key="1">
    <citation type="submission" date="2020-02" db="EMBL/GenBank/DDBJ databases">
        <authorList>
            <person name="Babadi Z.K."/>
            <person name="Risdian C."/>
            <person name="Ebrahimipour G.H."/>
            <person name="Wink J."/>
        </authorList>
    </citation>
    <scope>NUCLEOTIDE SEQUENCE [LARGE SCALE GENOMIC DNA]</scope>
    <source>
        <strain evidence="2 3">ZKHCc1 1396</strain>
    </source>
</reference>
<proteinExistence type="predicted"/>
<evidence type="ECO:0000256" key="1">
    <source>
        <dbReference type="SAM" id="SignalP"/>
    </source>
</evidence>
<accession>A0ABR9PKI4</accession>
<keyword evidence="1" id="KW-0732">Signal</keyword>
<organism evidence="2 3">
    <name type="scientific">Corallococcus soli</name>
    <dbReference type="NCBI Taxonomy" id="2710757"/>
    <lineage>
        <taxon>Bacteria</taxon>
        <taxon>Pseudomonadati</taxon>
        <taxon>Myxococcota</taxon>
        <taxon>Myxococcia</taxon>
        <taxon>Myxococcales</taxon>
        <taxon>Cystobacterineae</taxon>
        <taxon>Myxococcaceae</taxon>
        <taxon>Corallococcus</taxon>
    </lineage>
</organism>
<evidence type="ECO:0000313" key="3">
    <source>
        <dbReference type="Proteomes" id="UP001516472"/>
    </source>
</evidence>
<gene>
    <name evidence="2" type="ORF">G4177_09580</name>
</gene>
<protein>
    <recommendedName>
        <fullName evidence="4">Lipoprotein</fullName>
    </recommendedName>
</protein>
<evidence type="ECO:0008006" key="4">
    <source>
        <dbReference type="Google" id="ProtNLM"/>
    </source>
</evidence>
<feature type="chain" id="PRO_5045365194" description="Lipoprotein" evidence="1">
    <location>
        <begin position="20"/>
        <end position="131"/>
    </location>
</feature>
<evidence type="ECO:0000313" key="2">
    <source>
        <dbReference type="EMBL" id="MBE4748415.1"/>
    </source>
</evidence>
<comment type="caution">
    <text evidence="2">The sequence shown here is derived from an EMBL/GenBank/DDBJ whole genome shotgun (WGS) entry which is preliminary data.</text>
</comment>
<sequence>MKHALAVIAALATVLGACGGMDTTEATAEALGQQSSALVSCSTMCSSGPLSCTGTTCSAADGDHVQCDGAYQFCPTTNPTSCTATASCRELIGTACAQTNVWRECCLDAQTTSNCVCTYQHDWTCDMPAEG</sequence>
<dbReference type="Proteomes" id="UP001516472">
    <property type="component" value="Unassembled WGS sequence"/>
</dbReference>
<dbReference type="PROSITE" id="PS51257">
    <property type="entry name" value="PROKAR_LIPOPROTEIN"/>
    <property type="match status" value="1"/>
</dbReference>
<name>A0ABR9PKI4_9BACT</name>
<dbReference type="EMBL" id="JAAIYO010000002">
    <property type="protein sequence ID" value="MBE4748415.1"/>
    <property type="molecule type" value="Genomic_DNA"/>
</dbReference>
<feature type="signal peptide" evidence="1">
    <location>
        <begin position="1"/>
        <end position="19"/>
    </location>
</feature>